<keyword evidence="6" id="KW-0145">Chemotaxis</keyword>
<feature type="domain" description="Flagellar motor switch protein FliG middle" evidence="11">
    <location>
        <begin position="119"/>
        <end position="193"/>
    </location>
</feature>
<dbReference type="NCBIfam" id="TIGR00207">
    <property type="entry name" value="fliG"/>
    <property type="match status" value="1"/>
</dbReference>
<dbReference type="PANTHER" id="PTHR30534">
    <property type="entry name" value="FLAGELLAR MOTOR SWITCH PROTEIN FLIG"/>
    <property type="match status" value="1"/>
</dbReference>
<keyword evidence="14" id="KW-1185">Reference proteome</keyword>
<evidence type="ECO:0000313" key="14">
    <source>
        <dbReference type="Proteomes" id="UP000334019"/>
    </source>
</evidence>
<feature type="domain" description="Flagellar motor switch protein FliG N-terminal" evidence="12">
    <location>
        <begin position="8"/>
        <end position="111"/>
    </location>
</feature>
<dbReference type="GO" id="GO:0006935">
    <property type="term" value="P:chemotaxis"/>
    <property type="evidence" value="ECO:0007669"/>
    <property type="project" value="UniProtKB-KW"/>
</dbReference>
<keyword evidence="7" id="KW-0283">Flagellar rotation</keyword>
<dbReference type="RefSeq" id="WP_153761088.1">
    <property type="nucleotide sequence ID" value="NZ_CP045851.1"/>
</dbReference>
<comment type="subcellular location">
    <subcellularLocation>
        <location evidence="1">Bacterial flagellum basal body</location>
    </subcellularLocation>
    <subcellularLocation>
        <location evidence="2">Cell membrane</location>
        <topology evidence="2">Peripheral membrane protein</topology>
        <orientation evidence="2">Cytoplasmic side</orientation>
    </subcellularLocation>
</comment>
<dbReference type="GO" id="GO:0009425">
    <property type="term" value="C:bacterial-type flagellum basal body"/>
    <property type="evidence" value="ECO:0007669"/>
    <property type="project" value="UniProtKB-SubCell"/>
</dbReference>
<dbReference type="InterPro" id="IPR011002">
    <property type="entry name" value="FliG_a-hlx"/>
</dbReference>
<dbReference type="GO" id="GO:0003774">
    <property type="term" value="F:cytoskeletal motor activity"/>
    <property type="evidence" value="ECO:0007669"/>
    <property type="project" value="InterPro"/>
</dbReference>
<evidence type="ECO:0000256" key="2">
    <source>
        <dbReference type="ARBA" id="ARBA00004413"/>
    </source>
</evidence>
<dbReference type="PRINTS" id="PR00954">
    <property type="entry name" value="FLGMOTORFLIG"/>
</dbReference>
<dbReference type="AlphaFoldDB" id="A0A5Q2RR95"/>
<keyword evidence="13" id="KW-0282">Flagellum</keyword>
<dbReference type="InterPro" id="IPR028263">
    <property type="entry name" value="FliG_N"/>
</dbReference>
<feature type="domain" description="Flagellar motor switch protein FliG C-terminal" evidence="10">
    <location>
        <begin position="223"/>
        <end position="329"/>
    </location>
</feature>
<dbReference type="InterPro" id="IPR032779">
    <property type="entry name" value="FliG_M"/>
</dbReference>
<keyword evidence="5" id="KW-1003">Cell membrane</keyword>
<dbReference type="Pfam" id="PF01706">
    <property type="entry name" value="FliG_C"/>
    <property type="match status" value="1"/>
</dbReference>
<evidence type="ECO:0000256" key="4">
    <source>
        <dbReference type="ARBA" id="ARBA00021870"/>
    </source>
</evidence>
<protein>
    <recommendedName>
        <fullName evidence="4">Flagellar motor switch protein FliG</fullName>
    </recommendedName>
</protein>
<dbReference type="Pfam" id="PF14842">
    <property type="entry name" value="FliG_N"/>
    <property type="match status" value="1"/>
</dbReference>
<evidence type="ECO:0000256" key="3">
    <source>
        <dbReference type="ARBA" id="ARBA00010299"/>
    </source>
</evidence>
<dbReference type="InterPro" id="IPR023087">
    <property type="entry name" value="Flg_Motor_Flig_C"/>
</dbReference>
<evidence type="ECO:0000256" key="5">
    <source>
        <dbReference type="ARBA" id="ARBA00022475"/>
    </source>
</evidence>
<evidence type="ECO:0000259" key="10">
    <source>
        <dbReference type="Pfam" id="PF01706"/>
    </source>
</evidence>
<dbReference type="KEGG" id="atq:GH723_05700"/>
<evidence type="ECO:0000256" key="6">
    <source>
        <dbReference type="ARBA" id="ARBA00022500"/>
    </source>
</evidence>
<sequence>METHNIEKLTGAQKSAILIMTMGKERSAKVLKSMREAEVTEIMAEVARMANVDDRVVEQVLGEFAVTASARRHVAIGGVDVARELLEATVGERRADEIFEQLNMSMMSAPFEFLRKADPRLVLGFIRDEHPQTIALVLAYMTADSASMVLSGLPEELQREVAVRVATMDRTTPDIVATVESALERRLSSVIQQGDLSSVGGVQTLVDLLNRSDRATERLIFEGLENHDEVLADEVRSMMFVFEDILTLDDRSVQQVLRQVDSKDLALALKGVREEVKRKILDNISSRAAENLQEEIDMLGAVRLTAVEEAQGAVVRVIRALEEAGQIVLTRSGDEYVE</sequence>
<keyword evidence="13" id="KW-0966">Cell projection</keyword>
<dbReference type="InterPro" id="IPR000090">
    <property type="entry name" value="Flg_Motor_Flig"/>
</dbReference>
<dbReference type="PANTHER" id="PTHR30534:SF0">
    <property type="entry name" value="FLAGELLAR MOTOR SWITCH PROTEIN FLIG"/>
    <property type="match status" value="1"/>
</dbReference>
<dbReference type="Gene3D" id="1.10.220.30">
    <property type="match status" value="3"/>
</dbReference>
<comment type="similarity">
    <text evidence="3">Belongs to the FliG family.</text>
</comment>
<reference evidence="13 14" key="1">
    <citation type="submission" date="2019-11" db="EMBL/GenBank/DDBJ databases">
        <authorList>
            <person name="He Y."/>
        </authorList>
    </citation>
    <scope>NUCLEOTIDE SEQUENCE [LARGE SCALE GENOMIC DNA]</scope>
    <source>
        <strain evidence="13 14">SCSIO 58843</strain>
    </source>
</reference>
<organism evidence="13 14">
    <name type="scientific">Actinomarinicola tropica</name>
    <dbReference type="NCBI Taxonomy" id="2789776"/>
    <lineage>
        <taxon>Bacteria</taxon>
        <taxon>Bacillati</taxon>
        <taxon>Actinomycetota</taxon>
        <taxon>Acidimicrobiia</taxon>
        <taxon>Acidimicrobiales</taxon>
        <taxon>Iamiaceae</taxon>
        <taxon>Actinomarinicola</taxon>
    </lineage>
</organism>
<dbReference type="GO" id="GO:0005886">
    <property type="term" value="C:plasma membrane"/>
    <property type="evidence" value="ECO:0007669"/>
    <property type="project" value="UniProtKB-SubCell"/>
</dbReference>
<dbReference type="PIRSF" id="PIRSF003161">
    <property type="entry name" value="FliG"/>
    <property type="match status" value="1"/>
</dbReference>
<accession>A0A5Q2RR95</accession>
<evidence type="ECO:0000313" key="13">
    <source>
        <dbReference type="EMBL" id="QGG96986.1"/>
    </source>
</evidence>
<evidence type="ECO:0000256" key="1">
    <source>
        <dbReference type="ARBA" id="ARBA00004117"/>
    </source>
</evidence>
<gene>
    <name evidence="13" type="primary">fliG</name>
    <name evidence="13" type="ORF">GH723_05700</name>
</gene>
<dbReference type="GO" id="GO:0071973">
    <property type="term" value="P:bacterial-type flagellum-dependent cell motility"/>
    <property type="evidence" value="ECO:0007669"/>
    <property type="project" value="InterPro"/>
</dbReference>
<dbReference type="Pfam" id="PF14841">
    <property type="entry name" value="FliG_M"/>
    <property type="match status" value="1"/>
</dbReference>
<keyword evidence="13" id="KW-0969">Cilium</keyword>
<name>A0A5Q2RR95_9ACTN</name>
<dbReference type="SUPFAM" id="SSF48029">
    <property type="entry name" value="FliG"/>
    <property type="match status" value="2"/>
</dbReference>
<keyword evidence="9" id="KW-0975">Bacterial flagellum</keyword>
<dbReference type="EMBL" id="CP045851">
    <property type="protein sequence ID" value="QGG96986.1"/>
    <property type="molecule type" value="Genomic_DNA"/>
</dbReference>
<evidence type="ECO:0000259" key="11">
    <source>
        <dbReference type="Pfam" id="PF14841"/>
    </source>
</evidence>
<keyword evidence="8" id="KW-0472">Membrane</keyword>
<evidence type="ECO:0000259" key="12">
    <source>
        <dbReference type="Pfam" id="PF14842"/>
    </source>
</evidence>
<evidence type="ECO:0000256" key="8">
    <source>
        <dbReference type="ARBA" id="ARBA00023136"/>
    </source>
</evidence>
<evidence type="ECO:0000256" key="9">
    <source>
        <dbReference type="ARBA" id="ARBA00023143"/>
    </source>
</evidence>
<dbReference type="Proteomes" id="UP000334019">
    <property type="component" value="Chromosome"/>
</dbReference>
<proteinExistence type="inferred from homology"/>
<evidence type="ECO:0000256" key="7">
    <source>
        <dbReference type="ARBA" id="ARBA00022779"/>
    </source>
</evidence>